<evidence type="ECO:0000313" key="1">
    <source>
        <dbReference type="EMBL" id="QLY40181.1"/>
    </source>
</evidence>
<proteinExistence type="predicted"/>
<organism evidence="1 2">
    <name type="scientific">Hujiaoplasma nucleasis</name>
    <dbReference type="NCBI Taxonomy" id="2725268"/>
    <lineage>
        <taxon>Bacteria</taxon>
        <taxon>Bacillati</taxon>
        <taxon>Mycoplasmatota</taxon>
        <taxon>Mollicutes</taxon>
        <taxon>Candidatus Izemoplasmatales</taxon>
        <taxon>Hujiaoplasmataceae</taxon>
        <taxon>Hujiaoplasma</taxon>
    </lineage>
</organism>
<reference evidence="1 2" key="1">
    <citation type="submission" date="2020-04" db="EMBL/GenBank/DDBJ databases">
        <authorList>
            <person name="Zheng R.K."/>
            <person name="Sun C.M."/>
        </authorList>
    </citation>
    <scope>NUCLEOTIDE SEQUENCE [LARGE SCALE GENOMIC DNA]</scope>
    <source>
        <strain evidence="2">zrk29</strain>
    </source>
</reference>
<accession>A0A7L6N3Q5</accession>
<protein>
    <submittedName>
        <fullName evidence="1">Uncharacterized protein</fullName>
    </submittedName>
</protein>
<dbReference type="Proteomes" id="UP000512167">
    <property type="component" value="Chromosome"/>
</dbReference>
<keyword evidence="2" id="KW-1185">Reference proteome</keyword>
<dbReference type="AlphaFoldDB" id="A0A7L6N3Q5"/>
<sequence>MAKKSSILSLVKNSLSKNQKLTKDENSKAIMEARFSSSGKPIKQRYEDEKKKILKNRKHEGITLKKNDPIIKKKYNHKNQTAHRPQSVRNTVTWKPKHDSIFDKINSERNKEIIIKTSRFVVENILKTSGFNLNKSELDNMSGFLSLVVSESISLMLKEEIIIGKTINAYISLGKNVYKAIVYINEKYEVSFSDKLRLANRDDIKEYEQFNIQHLDTINKYYGGLENLNQINNERNDVNYEVNGNLSNIGKYNVFSNTIAIVMKEFNQIFGSKIMNKYPLLIDNCNNVEKANCGHTPIITPVLKQILIIKLGIDDFGNEAKIIFQLAHELCHYVFYSIEGITKTMAGEEEEKLCTAMSLIVLKKLCENSIFERYCTHVKDLQVAYYRNGYFLAEELEFEIDYIVDKILKKQ</sequence>
<dbReference type="RefSeq" id="WP_312031008.1">
    <property type="nucleotide sequence ID" value="NZ_CP051151.1"/>
</dbReference>
<name>A0A7L6N3Q5_9MOLU</name>
<dbReference type="EMBL" id="CP051151">
    <property type="protein sequence ID" value="QLY40181.1"/>
    <property type="molecule type" value="Genomic_DNA"/>
</dbReference>
<evidence type="ECO:0000313" key="2">
    <source>
        <dbReference type="Proteomes" id="UP000512167"/>
    </source>
</evidence>
<gene>
    <name evidence="1" type="ORF">HF295_04610</name>
</gene>
<dbReference type="KEGG" id="tbk:HF295_04610"/>